<protein>
    <submittedName>
        <fullName evidence="1">Predicted pyrophosphatase or phosphodiesterase, AlkP superfamily</fullName>
    </submittedName>
</protein>
<reference evidence="1 2" key="1">
    <citation type="submission" date="2017-04" db="EMBL/GenBank/DDBJ databases">
        <authorList>
            <person name="Afonso C.L."/>
            <person name="Miller P.J."/>
            <person name="Scott M.A."/>
            <person name="Spackman E."/>
            <person name="Goraichik I."/>
            <person name="Dimitrov K.M."/>
            <person name="Suarez D.L."/>
            <person name="Swayne D.E."/>
        </authorList>
    </citation>
    <scope>NUCLEOTIDE SEQUENCE [LARGE SCALE GENOMIC DNA]</scope>
    <source>
        <strain evidence="1 2">DSM 26133</strain>
    </source>
</reference>
<evidence type="ECO:0000313" key="1">
    <source>
        <dbReference type="EMBL" id="SMD32410.1"/>
    </source>
</evidence>
<dbReference type="PANTHER" id="PTHR10151:SF120">
    <property type="entry name" value="BIS(5'-ADENOSYL)-TRIPHOSPHATASE"/>
    <property type="match status" value="1"/>
</dbReference>
<dbReference type="Pfam" id="PF01663">
    <property type="entry name" value="Phosphodiest"/>
    <property type="match status" value="1"/>
</dbReference>
<keyword evidence="2" id="KW-1185">Reference proteome</keyword>
<dbReference type="GO" id="GO:0016787">
    <property type="term" value="F:hydrolase activity"/>
    <property type="evidence" value="ECO:0007669"/>
    <property type="project" value="UniProtKB-ARBA"/>
</dbReference>
<dbReference type="InterPro" id="IPR002591">
    <property type="entry name" value="Phosphodiest/P_Trfase"/>
</dbReference>
<sequence length="418" mass="47644">MRFIIALCLLSCCTDRLVEYPVSEKTKQLEITSEFINSFESKQATYVVLVSIDGFRYDYAKRYGAENLLSFGVRAEGLIPSFPSKTFPNHYSIVTGLYPGNHGLVSNSFYDRKIGRAYDIRNRDEVEKSIWYYGKPLWTLAREQGMVTASMMWVGTEAPIYGYHPTYYYKYNSQISHEDRVNTVVNWLMLPEEKRPHFITLYFSDTDNIGHKFGPDSKEIADCVLTMDGIIGDLLMKLKTTDLPVQLIVVSDHGMKSFDTENLIRLSELIPEAGESTVITKSMPTMIYSSDSSYLNECYQILSHDERLEVYRMGQWPENFYYSTHSRIGDLIIIPKPGFQISEAKEMSPGSSTHGYAPFSTTEMQGIFYAKGSVFLPDIEIAPFENVHIYPLIANILGLNFDKNSIDGNTEVLKPVLK</sequence>
<dbReference type="Proteomes" id="UP000192472">
    <property type="component" value="Unassembled WGS sequence"/>
</dbReference>
<accession>A0A1W2G6W4</accession>
<gene>
    <name evidence="1" type="ORF">SAMN04488029_0755</name>
</gene>
<dbReference type="SUPFAM" id="SSF53649">
    <property type="entry name" value="Alkaline phosphatase-like"/>
    <property type="match status" value="1"/>
</dbReference>
<dbReference type="EMBL" id="FWYF01000001">
    <property type="protein sequence ID" value="SMD32410.1"/>
    <property type="molecule type" value="Genomic_DNA"/>
</dbReference>
<dbReference type="RefSeq" id="WP_084371070.1">
    <property type="nucleotide sequence ID" value="NZ_FWYF01000001.1"/>
</dbReference>
<dbReference type="Gene3D" id="3.40.720.10">
    <property type="entry name" value="Alkaline Phosphatase, subunit A"/>
    <property type="match status" value="1"/>
</dbReference>
<dbReference type="PANTHER" id="PTHR10151">
    <property type="entry name" value="ECTONUCLEOTIDE PYROPHOSPHATASE/PHOSPHODIESTERASE"/>
    <property type="match status" value="1"/>
</dbReference>
<dbReference type="AlphaFoldDB" id="A0A1W2G6W4"/>
<dbReference type="Gene3D" id="3.30.1360.180">
    <property type="match status" value="1"/>
</dbReference>
<dbReference type="InterPro" id="IPR017850">
    <property type="entry name" value="Alkaline_phosphatase_core_sf"/>
</dbReference>
<organism evidence="1 2">
    <name type="scientific">Reichenbachiella faecimaris</name>
    <dbReference type="NCBI Taxonomy" id="692418"/>
    <lineage>
        <taxon>Bacteria</taxon>
        <taxon>Pseudomonadati</taxon>
        <taxon>Bacteroidota</taxon>
        <taxon>Cytophagia</taxon>
        <taxon>Cytophagales</taxon>
        <taxon>Reichenbachiellaceae</taxon>
        <taxon>Reichenbachiella</taxon>
    </lineage>
</organism>
<dbReference type="OrthoDB" id="9779418at2"/>
<evidence type="ECO:0000313" key="2">
    <source>
        <dbReference type="Proteomes" id="UP000192472"/>
    </source>
</evidence>
<dbReference type="CDD" id="cd16018">
    <property type="entry name" value="Enpp"/>
    <property type="match status" value="1"/>
</dbReference>
<name>A0A1W2G6W4_REIFA</name>
<dbReference type="STRING" id="692418.SAMN04488029_0755"/>
<proteinExistence type="predicted"/>